<keyword evidence="1" id="KW-0732">Signal</keyword>
<keyword evidence="3" id="KW-1185">Reference proteome</keyword>
<sequence>MKGYFLVFAVVLLFAAFAFADPVYDDVESEGILSRMRRAKCDFNACDRWCRQLKFPGGACVGDKCDCDRW</sequence>
<evidence type="ECO:0000313" key="3">
    <source>
        <dbReference type="Proteomes" id="UP000791440"/>
    </source>
</evidence>
<protein>
    <submittedName>
        <fullName evidence="2">Uncharacterized protein</fullName>
    </submittedName>
</protein>
<dbReference type="AlphaFoldDB" id="A0A922CVF0"/>
<name>A0A922CVF0_MANSE</name>
<comment type="caution">
    <text evidence="2">The sequence shown here is derived from an EMBL/GenBank/DDBJ whole genome shotgun (WGS) entry which is preliminary data.</text>
</comment>
<dbReference type="EMBL" id="JH668714">
    <property type="protein sequence ID" value="KAG6461000.1"/>
    <property type="molecule type" value="Genomic_DNA"/>
</dbReference>
<organism evidence="2 3">
    <name type="scientific">Manduca sexta</name>
    <name type="common">Tobacco hawkmoth</name>
    <name type="synonym">Tobacco hornworm</name>
    <dbReference type="NCBI Taxonomy" id="7130"/>
    <lineage>
        <taxon>Eukaryota</taxon>
        <taxon>Metazoa</taxon>
        <taxon>Ecdysozoa</taxon>
        <taxon>Arthropoda</taxon>
        <taxon>Hexapoda</taxon>
        <taxon>Insecta</taxon>
        <taxon>Pterygota</taxon>
        <taxon>Neoptera</taxon>
        <taxon>Endopterygota</taxon>
        <taxon>Lepidoptera</taxon>
        <taxon>Glossata</taxon>
        <taxon>Ditrysia</taxon>
        <taxon>Bombycoidea</taxon>
        <taxon>Sphingidae</taxon>
        <taxon>Sphinginae</taxon>
        <taxon>Sphingini</taxon>
        <taxon>Manduca</taxon>
    </lineage>
</organism>
<evidence type="ECO:0000256" key="1">
    <source>
        <dbReference type="SAM" id="SignalP"/>
    </source>
</evidence>
<feature type="chain" id="PRO_5037931404" evidence="1">
    <location>
        <begin position="21"/>
        <end position="70"/>
    </location>
</feature>
<reference evidence="2" key="2">
    <citation type="submission" date="2020-12" db="EMBL/GenBank/DDBJ databases">
        <authorList>
            <person name="Kanost M."/>
        </authorList>
    </citation>
    <scope>NUCLEOTIDE SEQUENCE</scope>
</reference>
<feature type="signal peptide" evidence="1">
    <location>
        <begin position="1"/>
        <end position="20"/>
    </location>
</feature>
<reference evidence="2" key="1">
    <citation type="journal article" date="2016" name="Insect Biochem. Mol. Biol.">
        <title>Multifaceted biological insights from a draft genome sequence of the tobacco hornworm moth, Manduca sexta.</title>
        <authorList>
            <person name="Kanost M.R."/>
            <person name="Arrese E.L."/>
            <person name="Cao X."/>
            <person name="Chen Y.R."/>
            <person name="Chellapilla S."/>
            <person name="Goldsmith M.R."/>
            <person name="Grosse-Wilde E."/>
            <person name="Heckel D.G."/>
            <person name="Herndon N."/>
            <person name="Jiang H."/>
            <person name="Papanicolaou A."/>
            <person name="Qu J."/>
            <person name="Soulages J.L."/>
            <person name="Vogel H."/>
            <person name="Walters J."/>
            <person name="Waterhouse R.M."/>
            <person name="Ahn S.J."/>
            <person name="Almeida F.C."/>
            <person name="An C."/>
            <person name="Aqrawi P."/>
            <person name="Bretschneider A."/>
            <person name="Bryant W.B."/>
            <person name="Bucks S."/>
            <person name="Chao H."/>
            <person name="Chevignon G."/>
            <person name="Christen J.M."/>
            <person name="Clarke D.F."/>
            <person name="Dittmer N.T."/>
            <person name="Ferguson L.C.F."/>
            <person name="Garavelou S."/>
            <person name="Gordon K.H.J."/>
            <person name="Gunaratna R.T."/>
            <person name="Han Y."/>
            <person name="Hauser F."/>
            <person name="He Y."/>
            <person name="Heidel-Fischer H."/>
            <person name="Hirsh A."/>
            <person name="Hu Y."/>
            <person name="Jiang H."/>
            <person name="Kalra D."/>
            <person name="Klinner C."/>
            <person name="Konig C."/>
            <person name="Kovar C."/>
            <person name="Kroll A.R."/>
            <person name="Kuwar S.S."/>
            <person name="Lee S.L."/>
            <person name="Lehman R."/>
            <person name="Li K."/>
            <person name="Li Z."/>
            <person name="Liang H."/>
            <person name="Lovelace S."/>
            <person name="Lu Z."/>
            <person name="Mansfield J.H."/>
            <person name="McCulloch K.J."/>
            <person name="Mathew T."/>
            <person name="Morton B."/>
            <person name="Muzny D.M."/>
            <person name="Neunemann D."/>
            <person name="Ongeri F."/>
            <person name="Pauchet Y."/>
            <person name="Pu L.L."/>
            <person name="Pyrousis I."/>
            <person name="Rao X.J."/>
            <person name="Redding A."/>
            <person name="Roesel C."/>
            <person name="Sanchez-Gracia A."/>
            <person name="Schaack S."/>
            <person name="Shukla A."/>
            <person name="Tetreau G."/>
            <person name="Wang Y."/>
            <person name="Xiong G.H."/>
            <person name="Traut W."/>
            <person name="Walsh T.K."/>
            <person name="Worley K.C."/>
            <person name="Wu D."/>
            <person name="Wu W."/>
            <person name="Wu Y.Q."/>
            <person name="Zhang X."/>
            <person name="Zou Z."/>
            <person name="Zucker H."/>
            <person name="Briscoe A.D."/>
            <person name="Burmester T."/>
            <person name="Clem R.J."/>
            <person name="Feyereisen R."/>
            <person name="Grimmelikhuijzen C.J.P."/>
            <person name="Hamodrakas S.J."/>
            <person name="Hansson B.S."/>
            <person name="Huguet E."/>
            <person name="Jermiin L.S."/>
            <person name="Lan Q."/>
            <person name="Lehman H.K."/>
            <person name="Lorenzen M."/>
            <person name="Merzendorfer H."/>
            <person name="Michalopoulos I."/>
            <person name="Morton D.B."/>
            <person name="Muthukrishnan S."/>
            <person name="Oakeshott J.G."/>
            <person name="Palmer W."/>
            <person name="Park Y."/>
            <person name="Passarelli A.L."/>
            <person name="Rozas J."/>
            <person name="Schwartz L.M."/>
            <person name="Smith W."/>
            <person name="Southgate A."/>
            <person name="Vilcinskas A."/>
            <person name="Vogt R."/>
            <person name="Wang P."/>
            <person name="Werren J."/>
            <person name="Yu X.Q."/>
            <person name="Zhou J.J."/>
            <person name="Brown S.J."/>
            <person name="Scherer S.E."/>
            <person name="Richards S."/>
            <person name="Blissard G.W."/>
        </authorList>
    </citation>
    <scope>NUCLEOTIDE SEQUENCE</scope>
</reference>
<accession>A0A922CVF0</accession>
<dbReference type="Proteomes" id="UP000791440">
    <property type="component" value="Unassembled WGS sequence"/>
</dbReference>
<proteinExistence type="predicted"/>
<gene>
    <name evidence="2" type="ORF">O3G_MSEX012367</name>
</gene>
<evidence type="ECO:0000313" key="2">
    <source>
        <dbReference type="EMBL" id="KAG6461000.1"/>
    </source>
</evidence>